<dbReference type="AlphaFoldDB" id="A0A195CWW7"/>
<evidence type="ECO:0000256" key="1">
    <source>
        <dbReference type="ARBA" id="ARBA00004138"/>
    </source>
</evidence>
<keyword evidence="5" id="KW-0966">Cell projection</keyword>
<dbReference type="SMART" id="SM00128">
    <property type="entry name" value="IPPc"/>
    <property type="match status" value="1"/>
</dbReference>
<feature type="region of interest" description="Disordered" evidence="7">
    <location>
        <begin position="83"/>
        <end position="109"/>
    </location>
</feature>
<feature type="compositionally biased region" description="Basic and acidic residues" evidence="7">
    <location>
        <begin position="126"/>
        <end position="137"/>
    </location>
</feature>
<evidence type="ECO:0000256" key="2">
    <source>
        <dbReference type="ARBA" id="ARBA00013044"/>
    </source>
</evidence>
<keyword evidence="3" id="KW-0378">Hydrolase</keyword>
<dbReference type="FunFam" id="3.60.10.10:FF:000039">
    <property type="entry name" value="72 kDa inositol polyphosphate 5-phosphatase"/>
    <property type="match status" value="1"/>
</dbReference>
<evidence type="ECO:0000256" key="7">
    <source>
        <dbReference type="SAM" id="MobiDB-lite"/>
    </source>
</evidence>
<evidence type="ECO:0000313" key="11">
    <source>
        <dbReference type="Proteomes" id="UP000078542"/>
    </source>
</evidence>
<dbReference type="STRING" id="456900.A0A195CWW7"/>
<dbReference type="InterPro" id="IPR053321">
    <property type="entry name" value="IPP-5-Phosphatase_Type_IV"/>
</dbReference>
<keyword evidence="11" id="KW-1185">Reference proteome</keyword>
<evidence type="ECO:0000256" key="5">
    <source>
        <dbReference type="ARBA" id="ARBA00023273"/>
    </source>
</evidence>
<feature type="domain" description="Inositol polyphosphate-related phosphatase" evidence="9">
    <location>
        <begin position="596"/>
        <end position="911"/>
    </location>
</feature>
<feature type="transmembrane region" description="Helical" evidence="8">
    <location>
        <begin position="703"/>
        <end position="723"/>
    </location>
</feature>
<keyword evidence="8" id="KW-0812">Transmembrane</keyword>
<reference evidence="10 11" key="1">
    <citation type="submission" date="2016-03" db="EMBL/GenBank/DDBJ databases">
        <title>Cyphomyrmex costatus WGS genome.</title>
        <authorList>
            <person name="Nygaard S."/>
            <person name="Hu H."/>
            <person name="Boomsma J."/>
            <person name="Zhang G."/>
        </authorList>
    </citation>
    <scope>NUCLEOTIDE SEQUENCE [LARGE SCALE GENOMIC DNA]</scope>
    <source>
        <strain evidence="10">MS0001</strain>
        <tissue evidence="10">Whole body</tissue>
    </source>
</reference>
<feature type="compositionally biased region" description="Polar residues" evidence="7">
    <location>
        <begin position="83"/>
        <end position="93"/>
    </location>
</feature>
<dbReference type="SUPFAM" id="SSF56219">
    <property type="entry name" value="DNase I-like"/>
    <property type="match status" value="1"/>
</dbReference>
<feature type="region of interest" description="Disordered" evidence="7">
    <location>
        <begin position="499"/>
        <end position="533"/>
    </location>
</feature>
<evidence type="ECO:0000259" key="9">
    <source>
        <dbReference type="SMART" id="SM00128"/>
    </source>
</evidence>
<proteinExistence type="predicted"/>
<dbReference type="InterPro" id="IPR036691">
    <property type="entry name" value="Endo/exonu/phosph_ase_sf"/>
</dbReference>
<protein>
    <recommendedName>
        <fullName evidence="2">phosphoinositide 5-phosphatase</fullName>
        <ecNumber evidence="2">3.1.3.36</ecNumber>
    </recommendedName>
    <alternativeName>
        <fullName evidence="6">Phosphatidylinositol 4,5-bisphosphate 5-phosphatase</fullName>
    </alternativeName>
</protein>
<keyword evidence="4" id="KW-0443">Lipid metabolism</keyword>
<evidence type="ECO:0000256" key="8">
    <source>
        <dbReference type="SAM" id="Phobius"/>
    </source>
</evidence>
<feature type="region of interest" description="Disordered" evidence="7">
    <location>
        <begin position="382"/>
        <end position="417"/>
    </location>
</feature>
<dbReference type="PANTHER" id="PTHR47039">
    <property type="entry name" value="INOSITOL POLYPHOSPHATE 5-PHOSPHATASE E"/>
    <property type="match status" value="1"/>
</dbReference>
<evidence type="ECO:0000256" key="6">
    <source>
        <dbReference type="ARBA" id="ARBA00075837"/>
    </source>
</evidence>
<feature type="compositionally biased region" description="Polar residues" evidence="7">
    <location>
        <begin position="138"/>
        <end position="150"/>
    </location>
</feature>
<comment type="subcellular location">
    <subcellularLocation>
        <location evidence="1">Cell projection</location>
        <location evidence="1">Cilium</location>
    </subcellularLocation>
</comment>
<dbReference type="Gene3D" id="3.60.10.10">
    <property type="entry name" value="Endonuclease/exonuclease/phosphatase"/>
    <property type="match status" value="1"/>
</dbReference>
<keyword evidence="8" id="KW-0472">Membrane</keyword>
<accession>A0A195CWW7</accession>
<dbReference type="EC" id="3.1.3.36" evidence="2"/>
<sequence length="950" mass="107380">MQKSVSANYARARKEEGRGRELRNCIRVSRNGIVTMNRKPREEHIPQDVKVDDVVINERLRRGVIQKDIIVDLMLNATSIMDQSEGNDVSGVSNKAEVSPKSKQKKKSLCRMLMNKKTKVGCLESSYKDGDSNRNSKIESSQHGSQTSTKLSLCCAMTERSRTPPQSLTISRLSPMTLSHTSVKSEVASIDEDRGTTIVVEHQEETHVANDEAQAVQETVVRRSNVAMGKERPNTYIEGEQSDFSNKQEKVFDNRQTDHMGGASCSSDQKIAKAVDSEICITVPRKSLSEKETHIDKNLSENYKNVVTIKSESFRHMNTKVTFLKQDNDTISSRLSLEDTEKVHHANGTKNYNSDSKNAILQSLNNTNVTSGTRKFLVKETKAISQESSEDSDFSADSTEDSFEDSSEDENEHLIESEKTQKYFKDEYFTKGKYITYFFLEMERQFYNPKDVYCMVQYHVTEKPEKKGEYSSSGSLSPSISGQLRRRLLHRRSADNLIVNSPTSSLRHSSPDSIKSAPIHHKPRSTSHDALSKKNRYFRQTTGASMDSLAKQSLLAAQVLNLIPTQKARERNFLHGRIAANSLLGPVELEKVLPNRELKIFIGTWNMNGQTPPKELNDFMLPSDIETVPDLLVIGTQESCSERHEWEAALQETVGPSHVLLTSSNLGTLHLALFIRRDLIWFCSIPEEDNFSTRTGTAFRTKGAVAIALMIFGTSFLFVTAHLTAHQDKVKERVNDIKRIVRNLDLPKELPIRHKSKDVTQNFDCVFWCGDLNFRLAQPREEVIQWITNTCFPQESPINMRKDQLKNMLNEGAVLRGFEEAPILFPPTYKYDPGTQNFDSSSKQRTPAYTDRILFRGKGHTRGYIRRVSHENSSSKDGVIECLIYDSVPSMCTSDHKPVWGVFKTTLRPGIDTIPLGAGLFNREVYLEGIRRRAAAMDDSLETSKVCSIQ</sequence>
<feature type="region of interest" description="Disordered" evidence="7">
    <location>
        <begin position="123"/>
        <end position="150"/>
    </location>
</feature>
<name>A0A195CWW7_9HYME</name>
<dbReference type="GO" id="GO:0005929">
    <property type="term" value="C:cilium"/>
    <property type="evidence" value="ECO:0007669"/>
    <property type="project" value="UniProtKB-SubCell"/>
</dbReference>
<feature type="compositionally biased region" description="Acidic residues" evidence="7">
    <location>
        <begin position="388"/>
        <end position="411"/>
    </location>
</feature>
<dbReference type="GO" id="GO:0046856">
    <property type="term" value="P:phosphatidylinositol dephosphorylation"/>
    <property type="evidence" value="ECO:0007669"/>
    <property type="project" value="InterPro"/>
</dbReference>
<dbReference type="Pfam" id="PF22669">
    <property type="entry name" value="Exo_endo_phos2"/>
    <property type="match status" value="1"/>
</dbReference>
<keyword evidence="8" id="KW-1133">Transmembrane helix</keyword>
<organism evidence="10 11">
    <name type="scientific">Cyphomyrmex costatus</name>
    <dbReference type="NCBI Taxonomy" id="456900"/>
    <lineage>
        <taxon>Eukaryota</taxon>
        <taxon>Metazoa</taxon>
        <taxon>Ecdysozoa</taxon>
        <taxon>Arthropoda</taxon>
        <taxon>Hexapoda</taxon>
        <taxon>Insecta</taxon>
        <taxon>Pterygota</taxon>
        <taxon>Neoptera</taxon>
        <taxon>Endopterygota</taxon>
        <taxon>Hymenoptera</taxon>
        <taxon>Apocrita</taxon>
        <taxon>Aculeata</taxon>
        <taxon>Formicoidea</taxon>
        <taxon>Formicidae</taxon>
        <taxon>Myrmicinae</taxon>
        <taxon>Cyphomyrmex</taxon>
    </lineage>
</organism>
<gene>
    <name evidence="10" type="ORF">ALC62_04035</name>
</gene>
<evidence type="ECO:0000256" key="4">
    <source>
        <dbReference type="ARBA" id="ARBA00023098"/>
    </source>
</evidence>
<evidence type="ECO:0000313" key="10">
    <source>
        <dbReference type="EMBL" id="KYN05047.1"/>
    </source>
</evidence>
<dbReference type="GO" id="GO:0004439">
    <property type="term" value="F:phosphatidylinositol-4,5-bisphosphate 5-phosphatase activity"/>
    <property type="evidence" value="ECO:0007669"/>
    <property type="project" value="UniProtKB-EC"/>
</dbReference>
<dbReference type="EMBL" id="KQ977185">
    <property type="protein sequence ID" value="KYN05047.1"/>
    <property type="molecule type" value="Genomic_DNA"/>
</dbReference>
<evidence type="ECO:0000256" key="3">
    <source>
        <dbReference type="ARBA" id="ARBA00022801"/>
    </source>
</evidence>
<feature type="compositionally biased region" description="Polar residues" evidence="7">
    <location>
        <begin position="499"/>
        <end position="513"/>
    </location>
</feature>
<dbReference type="Proteomes" id="UP000078542">
    <property type="component" value="Unassembled WGS sequence"/>
</dbReference>
<dbReference type="InterPro" id="IPR000300">
    <property type="entry name" value="IPPc"/>
</dbReference>
<dbReference type="PANTHER" id="PTHR47039:SF1">
    <property type="entry name" value="INOSITOL POLYPHOSPHATE 5-PHOSPHATASE E"/>
    <property type="match status" value="1"/>
</dbReference>